<keyword evidence="5" id="KW-1185">Reference proteome</keyword>
<sequence>MSDINLKDANAAADLSASTLSSTTKNLQAFAAEIAEMSRQSIEHTTDTIEKLRNARGLSEILTIQTNFMREAFEHLSQHTRKFSELMTSLPLEMSKTYAQLWTKSLDSGVRTVEEAGEKAAANVERLSQTYRNP</sequence>
<proteinExistence type="predicted"/>
<evidence type="ECO:0000259" key="1">
    <source>
        <dbReference type="Pfam" id="PF09361"/>
    </source>
</evidence>
<dbReference type="Pfam" id="PF09361">
    <property type="entry name" value="Phasin_2"/>
    <property type="match status" value="1"/>
</dbReference>
<feature type="domain" description="Phasin" evidence="1">
    <location>
        <begin position="11"/>
        <end position="98"/>
    </location>
</feature>
<accession>A0A4U8YXI5</accession>
<reference evidence="3 5" key="2">
    <citation type="submission" date="2019-05" db="EMBL/GenBank/DDBJ databases">
        <authorList>
            <person name="Farhan Ul Haque M."/>
        </authorList>
    </citation>
    <scope>NUCLEOTIDE SEQUENCE [LARGE SCALE GENOMIC DNA]</scope>
    <source>
        <strain evidence="3">2</strain>
    </source>
</reference>
<dbReference type="AlphaFoldDB" id="A0A4U8YXI5"/>
<dbReference type="InterPro" id="IPR018968">
    <property type="entry name" value="Phasin"/>
</dbReference>
<reference evidence="2 4" key="1">
    <citation type="submission" date="2019-03" db="EMBL/GenBank/DDBJ databases">
        <authorList>
            <person name="Kox A.R. M."/>
        </authorList>
    </citation>
    <scope>NUCLEOTIDE SEQUENCE [LARGE SCALE GENOMIC DNA]</scope>
    <source>
        <strain evidence="2">MTUNDRAET4 annotated genome</strain>
    </source>
</reference>
<dbReference type="EMBL" id="LR536450">
    <property type="protein sequence ID" value="VFU08672.1"/>
    <property type="molecule type" value="Genomic_DNA"/>
</dbReference>
<dbReference type="OrthoDB" id="7678100at2"/>
<organism evidence="2 4">
    <name type="scientific">Methylocella tundrae</name>
    <dbReference type="NCBI Taxonomy" id="227605"/>
    <lineage>
        <taxon>Bacteria</taxon>
        <taxon>Pseudomonadati</taxon>
        <taxon>Pseudomonadota</taxon>
        <taxon>Alphaproteobacteria</taxon>
        <taxon>Hyphomicrobiales</taxon>
        <taxon>Beijerinckiaceae</taxon>
        <taxon>Methylocella</taxon>
    </lineage>
</organism>
<evidence type="ECO:0000313" key="3">
    <source>
        <dbReference type="EMBL" id="VTZ48590.1"/>
    </source>
</evidence>
<evidence type="ECO:0000313" key="2">
    <source>
        <dbReference type="EMBL" id="VFU08672.1"/>
    </source>
</evidence>
<dbReference type="EMBL" id="CABFMQ020000002">
    <property type="protein sequence ID" value="VTZ48590.1"/>
    <property type="molecule type" value="Genomic_DNA"/>
</dbReference>
<dbReference type="KEGG" id="mtun:MTUNDRAET4_1779"/>
<protein>
    <submittedName>
        <fullName evidence="2">Phasin family protein</fullName>
    </submittedName>
</protein>
<dbReference type="Proteomes" id="UP000294360">
    <property type="component" value="Chromosome"/>
</dbReference>
<dbReference type="RefSeq" id="WP_134488731.1">
    <property type="nucleotide sequence ID" value="NZ_CABFMQ020000002.1"/>
</dbReference>
<evidence type="ECO:0000313" key="4">
    <source>
        <dbReference type="Proteomes" id="UP000294360"/>
    </source>
</evidence>
<name>A0A4U8YXI5_METTU</name>
<evidence type="ECO:0000313" key="5">
    <source>
        <dbReference type="Proteomes" id="UP000485880"/>
    </source>
</evidence>
<gene>
    <name evidence="3" type="ORF">MPC4_100033</name>
    <name evidence="2" type="ORF">MTUNDRAET4_1779</name>
</gene>
<dbReference type="Proteomes" id="UP000485880">
    <property type="component" value="Unassembled WGS sequence"/>
</dbReference>